<keyword evidence="2" id="KW-0804">Transcription</keyword>
<dbReference type="Pfam" id="PF00249">
    <property type="entry name" value="Myb_DNA-binding"/>
    <property type="match status" value="1"/>
</dbReference>
<organism evidence="6 7">
    <name type="scientific">Bremia lactucae</name>
    <name type="common">Lettuce downy mildew</name>
    <dbReference type="NCBI Taxonomy" id="4779"/>
    <lineage>
        <taxon>Eukaryota</taxon>
        <taxon>Sar</taxon>
        <taxon>Stramenopiles</taxon>
        <taxon>Oomycota</taxon>
        <taxon>Peronosporomycetes</taxon>
        <taxon>Peronosporales</taxon>
        <taxon>Peronosporaceae</taxon>
        <taxon>Bremia</taxon>
    </lineage>
</organism>
<dbReference type="GO" id="GO:0003677">
    <property type="term" value="F:DNA binding"/>
    <property type="evidence" value="ECO:0007669"/>
    <property type="project" value="InterPro"/>
</dbReference>
<evidence type="ECO:0000256" key="3">
    <source>
        <dbReference type="ARBA" id="ARBA00023242"/>
    </source>
</evidence>
<proteinExistence type="predicted"/>
<accession>A0A976FRJ1</accession>
<dbReference type="InterPro" id="IPR001005">
    <property type="entry name" value="SANT/Myb"/>
</dbReference>
<dbReference type="KEGG" id="blac:94350342"/>
<evidence type="ECO:0000259" key="5">
    <source>
        <dbReference type="PROSITE" id="PS51294"/>
    </source>
</evidence>
<dbReference type="PANTHER" id="PTHR12802:SF155">
    <property type="entry name" value="DEUBIQUITINASE MYSM1"/>
    <property type="match status" value="1"/>
</dbReference>
<dbReference type="InterPro" id="IPR006447">
    <property type="entry name" value="Myb_dom_plants"/>
</dbReference>
<evidence type="ECO:0000313" key="6">
    <source>
        <dbReference type="EMBL" id="TDH71276.1"/>
    </source>
</evidence>
<evidence type="ECO:0000256" key="2">
    <source>
        <dbReference type="ARBA" id="ARBA00023163"/>
    </source>
</evidence>
<comment type="caution">
    <text evidence="6">The sequence shown here is derived from an EMBL/GenBank/DDBJ whole genome shotgun (WGS) entry which is preliminary data.</text>
</comment>
<dbReference type="OrthoDB" id="118550at2759"/>
<evidence type="ECO:0000256" key="1">
    <source>
        <dbReference type="ARBA" id="ARBA00023015"/>
    </source>
</evidence>
<dbReference type="InterPro" id="IPR009057">
    <property type="entry name" value="Homeodomain-like_sf"/>
</dbReference>
<dbReference type="SUPFAM" id="SSF46689">
    <property type="entry name" value="Homeodomain-like"/>
    <property type="match status" value="1"/>
</dbReference>
<dbReference type="Gene3D" id="1.10.10.60">
    <property type="entry name" value="Homeodomain-like"/>
    <property type="match status" value="1"/>
</dbReference>
<keyword evidence="3" id="KW-0539">Nucleus</keyword>
<reference evidence="6 7" key="1">
    <citation type="journal article" date="2021" name="Genome Biol.">
        <title>AFLAP: assembly-free linkage analysis pipeline using k-mers from genome sequencing data.</title>
        <authorList>
            <person name="Fletcher K."/>
            <person name="Zhang L."/>
            <person name="Gil J."/>
            <person name="Han R."/>
            <person name="Cavanaugh K."/>
            <person name="Michelmore R."/>
        </authorList>
    </citation>
    <scope>NUCLEOTIDE SEQUENCE [LARGE SCALE GENOMIC DNA]</scope>
    <source>
        <strain evidence="6 7">SF5</strain>
    </source>
</reference>
<dbReference type="EMBL" id="SHOA02000004">
    <property type="protein sequence ID" value="TDH71276.1"/>
    <property type="molecule type" value="Genomic_DNA"/>
</dbReference>
<evidence type="ECO:0000259" key="4">
    <source>
        <dbReference type="PROSITE" id="PS50090"/>
    </source>
</evidence>
<dbReference type="NCBIfam" id="TIGR01557">
    <property type="entry name" value="myb_SHAQKYF"/>
    <property type="match status" value="1"/>
</dbReference>
<keyword evidence="1" id="KW-0805">Transcription regulation</keyword>
<name>A0A976FRJ1_BRELC</name>
<protein>
    <recommendedName>
        <fullName evidence="8">Myb-like DNA-binding protein</fullName>
    </recommendedName>
</protein>
<gene>
    <name evidence="6" type="ORF">CCR75_006603</name>
</gene>
<dbReference type="SMART" id="SM00717">
    <property type="entry name" value="SANT"/>
    <property type="match status" value="1"/>
</dbReference>
<dbReference type="Proteomes" id="UP000294530">
    <property type="component" value="Unassembled WGS sequence"/>
</dbReference>
<dbReference type="PROSITE" id="PS50090">
    <property type="entry name" value="MYB_LIKE"/>
    <property type="match status" value="1"/>
</dbReference>
<dbReference type="PROSITE" id="PS51294">
    <property type="entry name" value="HTH_MYB"/>
    <property type="match status" value="1"/>
</dbReference>
<dbReference type="RefSeq" id="XP_067820775.1">
    <property type="nucleotide sequence ID" value="XM_067964671.1"/>
</dbReference>
<dbReference type="InterPro" id="IPR017930">
    <property type="entry name" value="Myb_dom"/>
</dbReference>
<dbReference type="PANTHER" id="PTHR12802">
    <property type="entry name" value="SWI/SNF COMPLEX-RELATED"/>
    <property type="match status" value="1"/>
</dbReference>
<evidence type="ECO:0008006" key="8">
    <source>
        <dbReference type="Google" id="ProtNLM"/>
    </source>
</evidence>
<dbReference type="CDD" id="cd00167">
    <property type="entry name" value="SANT"/>
    <property type="match status" value="1"/>
</dbReference>
<sequence length="335" mass="37359">MNYLHDYNVEARETEPLGNISNNAAFDEPDFSTLPIIELDPKDLLIVKDGVIRVAESLGREQQSIDANRKAVKASGTWTRTEHERFLCAMKTFPTGPWKAIAEMVATRTVRQTQTHAQKYREKLARHMRGLRNRNGTLRIPPSSTILTSELSSYNGPYIDTGSRTFKYTTPSNHNLAFESSRRTIPLARACSMPAMPTYRSICPDPTPYARTPMSASMAMTSPDLGDLTPFMTHDTFLGNASHAFTSEAKDIDTKPSVPNFDESMDFLMDVYSTCPIAAMASQTGVIVTPPACTPRTPQTPISSKRFFQQSQTLFIDTISNANTDRLELINKLFS</sequence>
<keyword evidence="7" id="KW-1185">Reference proteome</keyword>
<evidence type="ECO:0000313" key="7">
    <source>
        <dbReference type="Proteomes" id="UP000294530"/>
    </source>
</evidence>
<feature type="domain" description="Myb-like" evidence="4">
    <location>
        <begin position="70"/>
        <end position="121"/>
    </location>
</feature>
<dbReference type="GeneID" id="94350342"/>
<dbReference type="AlphaFoldDB" id="A0A976FRJ1"/>
<feature type="domain" description="HTH myb-type" evidence="5">
    <location>
        <begin position="70"/>
        <end position="125"/>
    </location>
</feature>